<reference evidence="1 2" key="1">
    <citation type="submission" date="2024-06" db="EMBL/GenBank/DDBJ databases">
        <title>Sorghum-associated microbial communities from plants grown in Nebraska, USA.</title>
        <authorList>
            <person name="Schachtman D."/>
        </authorList>
    </citation>
    <scope>NUCLEOTIDE SEQUENCE [LARGE SCALE GENOMIC DNA]</scope>
    <source>
        <strain evidence="1 2">2814</strain>
    </source>
</reference>
<dbReference type="RefSeq" id="WP_354090327.1">
    <property type="nucleotide sequence ID" value="NZ_JBEPTF010000006.1"/>
</dbReference>
<sequence length="109" mass="12362">MAIIEKSPLEKLRAWASRLLTIRLPAVSPFAGKARNVVWRQDERVGAEWTEVVRRPDGLYAFILWRRQQLTAPKIGSWEAELVLHESGLYASQDEAVTAALTHLAQRKA</sequence>
<evidence type="ECO:0000313" key="1">
    <source>
        <dbReference type="EMBL" id="MET4685358.1"/>
    </source>
</evidence>
<organism evidence="1 2">
    <name type="scientific">Brevundimonas faecalis</name>
    <dbReference type="NCBI Taxonomy" id="947378"/>
    <lineage>
        <taxon>Bacteria</taxon>
        <taxon>Pseudomonadati</taxon>
        <taxon>Pseudomonadota</taxon>
        <taxon>Alphaproteobacteria</taxon>
        <taxon>Caulobacterales</taxon>
        <taxon>Caulobacteraceae</taxon>
        <taxon>Brevundimonas</taxon>
    </lineage>
</organism>
<evidence type="ECO:0000313" key="2">
    <source>
        <dbReference type="Proteomes" id="UP001549313"/>
    </source>
</evidence>
<proteinExistence type="predicted"/>
<dbReference type="Proteomes" id="UP001549313">
    <property type="component" value="Unassembled WGS sequence"/>
</dbReference>
<name>A0ABV2RFJ2_9CAUL</name>
<protein>
    <recommendedName>
        <fullName evidence="3">Transposase</fullName>
    </recommendedName>
</protein>
<accession>A0ABV2RFJ2</accession>
<comment type="caution">
    <text evidence="1">The sequence shown here is derived from an EMBL/GenBank/DDBJ whole genome shotgun (WGS) entry which is preliminary data.</text>
</comment>
<gene>
    <name evidence="1" type="ORF">ABIE19_003309</name>
</gene>
<evidence type="ECO:0008006" key="3">
    <source>
        <dbReference type="Google" id="ProtNLM"/>
    </source>
</evidence>
<dbReference type="EMBL" id="JBEPTF010000006">
    <property type="protein sequence ID" value="MET4685358.1"/>
    <property type="molecule type" value="Genomic_DNA"/>
</dbReference>
<keyword evidence="2" id="KW-1185">Reference proteome</keyword>